<evidence type="ECO:0000313" key="1">
    <source>
        <dbReference type="EMBL" id="RIV20501.1"/>
    </source>
</evidence>
<dbReference type="RefSeq" id="WP_119669669.1">
    <property type="nucleotide sequence ID" value="NZ_QXED01000006.1"/>
</dbReference>
<organism evidence="1 2">
    <name type="scientific">Fibrisoma montanum</name>
    <dbReference type="NCBI Taxonomy" id="2305895"/>
    <lineage>
        <taxon>Bacteria</taxon>
        <taxon>Pseudomonadati</taxon>
        <taxon>Bacteroidota</taxon>
        <taxon>Cytophagia</taxon>
        <taxon>Cytophagales</taxon>
        <taxon>Spirosomataceae</taxon>
        <taxon>Fibrisoma</taxon>
    </lineage>
</organism>
<dbReference type="EMBL" id="QXED01000006">
    <property type="protein sequence ID" value="RIV20501.1"/>
    <property type="molecule type" value="Genomic_DNA"/>
</dbReference>
<sequence>MQTSINEMPDWIAATTWEMNMTEELGGRWQIKKYKHEIGYKPGEDKPPNTREVLMAIAENTMFLYADVNELWHAVGRDFVILETIVDIAAREFMPLEVAAVKWSRWWTDYK</sequence>
<evidence type="ECO:0000313" key="2">
    <source>
        <dbReference type="Proteomes" id="UP000283523"/>
    </source>
</evidence>
<keyword evidence="2" id="KW-1185">Reference proteome</keyword>
<accession>A0A418M432</accession>
<proteinExistence type="predicted"/>
<comment type="caution">
    <text evidence="1">The sequence shown here is derived from an EMBL/GenBank/DDBJ whole genome shotgun (WGS) entry which is preliminary data.</text>
</comment>
<name>A0A418M432_9BACT</name>
<dbReference type="AlphaFoldDB" id="A0A418M432"/>
<dbReference type="Proteomes" id="UP000283523">
    <property type="component" value="Unassembled WGS sequence"/>
</dbReference>
<gene>
    <name evidence="1" type="ORF">DYU11_20875</name>
</gene>
<reference evidence="1 2" key="1">
    <citation type="submission" date="2018-08" db="EMBL/GenBank/DDBJ databases">
        <title>Fibrisoma montanum sp. nov., isolated from Danxia mountain soil.</title>
        <authorList>
            <person name="Huang Y."/>
        </authorList>
    </citation>
    <scope>NUCLEOTIDE SEQUENCE [LARGE SCALE GENOMIC DNA]</scope>
    <source>
        <strain evidence="1 2">HYT19</strain>
    </source>
</reference>
<protein>
    <submittedName>
        <fullName evidence="1">Uncharacterized protein</fullName>
    </submittedName>
</protein>